<dbReference type="KEGG" id="lsp:Bsph_2547"/>
<sequence length="54" mass="6370">MYNLIEKYTVQAMDTLNIATFFPNVKSIFFLNSKYSKNVKMNKDTSNDEGKKIW</sequence>
<organism evidence="1 2">
    <name type="scientific">Lysinibacillus sphaericus (strain C3-41)</name>
    <dbReference type="NCBI Taxonomy" id="444177"/>
    <lineage>
        <taxon>Bacteria</taxon>
        <taxon>Bacillati</taxon>
        <taxon>Bacillota</taxon>
        <taxon>Bacilli</taxon>
        <taxon>Bacillales</taxon>
        <taxon>Bacillaceae</taxon>
        <taxon>Lysinibacillus</taxon>
    </lineage>
</organism>
<accession>B1HXX3</accession>
<evidence type="ECO:0000313" key="1">
    <source>
        <dbReference type="EMBL" id="ACA40098.1"/>
    </source>
</evidence>
<dbReference type="EMBL" id="CP000817">
    <property type="protein sequence ID" value="ACA40098.1"/>
    <property type="molecule type" value="Genomic_DNA"/>
</dbReference>
<evidence type="ECO:0000313" key="2">
    <source>
        <dbReference type="Proteomes" id="UP000002164"/>
    </source>
</evidence>
<dbReference type="Proteomes" id="UP000002164">
    <property type="component" value="Chromosome"/>
</dbReference>
<name>B1HXX3_LYSSC</name>
<reference evidence="1 2" key="1">
    <citation type="journal article" date="2008" name="J. Bacteriol.">
        <title>Complete genome sequence of the mosquitocidal bacterium Bacillus sphaericus C3-41 and comparison with those of closely related Bacillus species.</title>
        <authorList>
            <person name="Hu X."/>
            <person name="Fan W."/>
            <person name="Han B."/>
            <person name="Liu H."/>
            <person name="Zheng D."/>
            <person name="Li Q."/>
            <person name="Dong W."/>
            <person name="Yan J."/>
            <person name="Gao M."/>
            <person name="Berry C."/>
            <person name="Yuan Z."/>
        </authorList>
    </citation>
    <scope>NUCLEOTIDE SEQUENCE [LARGE SCALE GENOMIC DNA]</scope>
    <source>
        <strain evidence="1 2">C3-41</strain>
    </source>
</reference>
<dbReference type="EnsemblBacteria" id="ACA40098">
    <property type="protein sequence ID" value="ACA40098"/>
    <property type="gene ID" value="Bsph_2547"/>
</dbReference>
<dbReference type="AlphaFoldDB" id="B1HXX3"/>
<gene>
    <name evidence="1" type="ordered locus">Bsph_2547</name>
</gene>
<dbReference type="HOGENOM" id="CLU_3045047_0_0_9"/>
<protein>
    <submittedName>
        <fullName evidence="1">Uncharacterized protein</fullName>
    </submittedName>
</protein>
<proteinExistence type="predicted"/>